<evidence type="ECO:0000256" key="1">
    <source>
        <dbReference type="SAM" id="MobiDB-lite"/>
    </source>
</evidence>
<proteinExistence type="predicted"/>
<feature type="region of interest" description="Disordered" evidence="1">
    <location>
        <begin position="16"/>
        <end position="55"/>
    </location>
</feature>
<keyword evidence="2" id="KW-0472">Membrane</keyword>
<gene>
    <name evidence="3" type="ORF">LEN_4873</name>
</gene>
<feature type="transmembrane region" description="Helical" evidence="2">
    <location>
        <begin position="181"/>
        <end position="204"/>
    </location>
</feature>
<reference evidence="3 4" key="1">
    <citation type="journal article" date="2017" name="DNA Res.">
        <title>Complete genome sequence and expression profile of the commercial lytic enzyme producer Lysobacter enzymogenes M497-1.</title>
        <authorList>
            <person name="Takami H."/>
            <person name="Toyoda A."/>
            <person name="Uchiyama I."/>
            <person name="Itoh T."/>
            <person name="Takaki Y."/>
            <person name="Arai W."/>
            <person name="Nishi S."/>
            <person name="Kawai M."/>
            <person name="Shinya K."/>
            <person name="Ikeda H."/>
        </authorList>
    </citation>
    <scope>NUCLEOTIDE SEQUENCE [LARGE SCALE GENOMIC DNA]</scope>
    <source>
        <strain evidence="3 4">M497-1</strain>
    </source>
</reference>
<evidence type="ECO:0000256" key="2">
    <source>
        <dbReference type="SAM" id="Phobius"/>
    </source>
</evidence>
<name>A0AAU9AV63_LYSEN</name>
<protein>
    <submittedName>
        <fullName evidence="3">Uncharacterized protein</fullName>
    </submittedName>
</protein>
<feature type="transmembrane region" description="Helical" evidence="2">
    <location>
        <begin position="74"/>
        <end position="97"/>
    </location>
</feature>
<keyword evidence="2" id="KW-1133">Transmembrane helix</keyword>
<feature type="compositionally biased region" description="Basic residues" evidence="1">
    <location>
        <begin position="29"/>
        <end position="39"/>
    </location>
</feature>
<feature type="transmembrane region" description="Helical" evidence="2">
    <location>
        <begin position="109"/>
        <end position="130"/>
    </location>
</feature>
<evidence type="ECO:0000313" key="3">
    <source>
        <dbReference type="EMBL" id="BAW00361.1"/>
    </source>
</evidence>
<dbReference type="KEGG" id="lem:LEN_4873"/>
<sequence length="345" mass="35450">MIEICARLGKDWARSTVESEGPGQGPGRCRPRRGCGRTHGRAETQPADEPATLSRPLLAPAPMPTALAENRSPAFVPLALSTLVFVLSGAFVLVAALSSPAAQGTGLNVAQWLCSIGSLIGFVAALACVLTDRRGVPVRPWACILAALVLIFGLGVAWSLLQTPLMQSLAQRSGAQTLGAWAAGLGALKVVAVNLVALPLAWWLGGRGALPVVWTSRQRRAIGALVALSLGAGVALLVQTAAAAFTALGEGEQRAGMSVVGLAVGAVHGLTALIAPVRRGSGALPALWSSLLTPALIVLASLPAMLGGEHWELAARVIAVALALLLAPVASWLLVRWLHGRSTRA</sequence>
<dbReference type="Proteomes" id="UP000218824">
    <property type="component" value="Chromosome"/>
</dbReference>
<accession>A0AAU9AV63</accession>
<dbReference type="AlphaFoldDB" id="A0AAU9AV63"/>
<feature type="transmembrane region" description="Helical" evidence="2">
    <location>
        <begin position="142"/>
        <end position="161"/>
    </location>
</feature>
<dbReference type="EMBL" id="AP014940">
    <property type="protein sequence ID" value="BAW00361.1"/>
    <property type="molecule type" value="Genomic_DNA"/>
</dbReference>
<organism evidence="3 4">
    <name type="scientific">Lysobacter enzymogenes</name>
    <dbReference type="NCBI Taxonomy" id="69"/>
    <lineage>
        <taxon>Bacteria</taxon>
        <taxon>Pseudomonadati</taxon>
        <taxon>Pseudomonadota</taxon>
        <taxon>Gammaproteobacteria</taxon>
        <taxon>Lysobacterales</taxon>
        <taxon>Lysobacteraceae</taxon>
        <taxon>Lysobacter</taxon>
    </lineage>
</organism>
<feature type="transmembrane region" description="Helical" evidence="2">
    <location>
        <begin position="313"/>
        <end position="335"/>
    </location>
</feature>
<feature type="transmembrane region" description="Helical" evidence="2">
    <location>
        <begin position="287"/>
        <end position="307"/>
    </location>
</feature>
<keyword evidence="2" id="KW-0812">Transmembrane</keyword>
<feature type="transmembrane region" description="Helical" evidence="2">
    <location>
        <begin position="225"/>
        <end position="249"/>
    </location>
</feature>
<evidence type="ECO:0000313" key="4">
    <source>
        <dbReference type="Proteomes" id="UP000218824"/>
    </source>
</evidence>
<feature type="transmembrane region" description="Helical" evidence="2">
    <location>
        <begin position="255"/>
        <end position="275"/>
    </location>
</feature>